<reference evidence="2" key="1">
    <citation type="submission" date="2020-10" db="EMBL/GenBank/DDBJ databases">
        <authorList>
            <person name="Gilroy R."/>
        </authorList>
    </citation>
    <scope>NUCLEOTIDE SEQUENCE</scope>
    <source>
        <strain evidence="2">CHK154-7741</strain>
    </source>
</reference>
<sequence length="231" mass="26209">MSNLLSSLKIITNDYIVAKDDTTKIVKKFIPQEAVKKLSESNNKIKMEREILHKKDAEEQAALEKQTKIITNIITNDPAAPKNLDNQQMAKWIIDAAKEFNVDPLVITSIAQQETHFTQNVPTANGSGIMQLTGITIKDMYLRSNVYDKALLPYLKKYKNPEQLKAAMRKDPELNIKLGTALYKQKLKQAKGDEKRAFMNYNGSNIKQKYSNDVYARVLNARQQSGFVSEA</sequence>
<protein>
    <submittedName>
        <fullName evidence="2">Transglycosylase SLT domain-containing protein</fullName>
    </submittedName>
</protein>
<feature type="domain" description="Transglycosylase SLT" evidence="1">
    <location>
        <begin position="93"/>
        <end position="209"/>
    </location>
</feature>
<reference evidence="2" key="2">
    <citation type="journal article" date="2021" name="PeerJ">
        <title>Extensive microbial diversity within the chicken gut microbiome revealed by metagenomics and culture.</title>
        <authorList>
            <person name="Gilroy R."/>
            <person name="Ravi A."/>
            <person name="Getino M."/>
            <person name="Pursley I."/>
            <person name="Horton D.L."/>
            <person name="Alikhan N.F."/>
            <person name="Baker D."/>
            <person name="Gharbi K."/>
            <person name="Hall N."/>
            <person name="Watson M."/>
            <person name="Adriaenssens E.M."/>
            <person name="Foster-Nyarko E."/>
            <person name="Jarju S."/>
            <person name="Secka A."/>
            <person name="Antonio M."/>
            <person name="Oren A."/>
            <person name="Chaudhuri R.R."/>
            <person name="La Ragione R."/>
            <person name="Hildebrand F."/>
            <person name="Pallen M.J."/>
        </authorList>
    </citation>
    <scope>NUCLEOTIDE SEQUENCE</scope>
    <source>
        <strain evidence="2">CHK154-7741</strain>
    </source>
</reference>
<dbReference type="Proteomes" id="UP000886748">
    <property type="component" value="Unassembled WGS sequence"/>
</dbReference>
<proteinExistence type="predicted"/>
<dbReference type="Gene3D" id="1.10.530.10">
    <property type="match status" value="1"/>
</dbReference>
<dbReference type="Pfam" id="PF01464">
    <property type="entry name" value="SLT"/>
    <property type="match status" value="1"/>
</dbReference>
<accession>A0A9D1N0R4</accession>
<organism evidence="2 3">
    <name type="scientific">Candidatus Limenecus avicola</name>
    <dbReference type="NCBI Taxonomy" id="2840847"/>
    <lineage>
        <taxon>Bacteria</taxon>
        <taxon>Bacillati</taxon>
        <taxon>Bacillota</taxon>
        <taxon>Clostridia</taxon>
        <taxon>Eubacteriales</taxon>
        <taxon>Clostridiaceae</taxon>
        <taxon>Clostridiaceae incertae sedis</taxon>
        <taxon>Candidatus Limenecus</taxon>
    </lineage>
</organism>
<name>A0A9D1N0R4_9CLOT</name>
<dbReference type="InterPro" id="IPR023346">
    <property type="entry name" value="Lysozyme-like_dom_sf"/>
</dbReference>
<evidence type="ECO:0000259" key="1">
    <source>
        <dbReference type="Pfam" id="PF01464"/>
    </source>
</evidence>
<dbReference type="SUPFAM" id="SSF53955">
    <property type="entry name" value="Lysozyme-like"/>
    <property type="match status" value="1"/>
</dbReference>
<evidence type="ECO:0000313" key="2">
    <source>
        <dbReference type="EMBL" id="HIU93073.1"/>
    </source>
</evidence>
<dbReference type="AlphaFoldDB" id="A0A9D1N0R4"/>
<comment type="caution">
    <text evidence="2">The sequence shown here is derived from an EMBL/GenBank/DDBJ whole genome shotgun (WGS) entry which is preliminary data.</text>
</comment>
<evidence type="ECO:0000313" key="3">
    <source>
        <dbReference type="Proteomes" id="UP000886748"/>
    </source>
</evidence>
<dbReference type="InterPro" id="IPR008258">
    <property type="entry name" value="Transglycosylase_SLT_dom_1"/>
</dbReference>
<gene>
    <name evidence="2" type="ORF">IAD26_08080</name>
</gene>
<dbReference type="EMBL" id="DVOD01000059">
    <property type="protein sequence ID" value="HIU93073.1"/>
    <property type="molecule type" value="Genomic_DNA"/>
</dbReference>